<keyword evidence="2" id="KW-1185">Reference proteome</keyword>
<dbReference type="EMBL" id="KV440995">
    <property type="protein sequence ID" value="OAD68393.1"/>
    <property type="molecule type" value="Genomic_DNA"/>
</dbReference>
<evidence type="ECO:0000313" key="1">
    <source>
        <dbReference type="EMBL" id="OAD68393.1"/>
    </source>
</evidence>
<dbReference type="RefSeq" id="XP_018286433.1">
    <property type="nucleotide sequence ID" value="XM_018442031.1"/>
</dbReference>
<gene>
    <name evidence="1" type="ORF">PHYBLDRAFT_68946</name>
</gene>
<proteinExistence type="predicted"/>
<reference evidence="2" key="1">
    <citation type="submission" date="2015-06" db="EMBL/GenBank/DDBJ databases">
        <title>Expansion of signal transduction pathways in fungi by whole-genome duplication.</title>
        <authorList>
            <consortium name="DOE Joint Genome Institute"/>
            <person name="Corrochano L.M."/>
            <person name="Kuo A."/>
            <person name="Marcet-Houben M."/>
            <person name="Polaino S."/>
            <person name="Salamov A."/>
            <person name="Villalobos J.M."/>
            <person name="Alvarez M.I."/>
            <person name="Avalos J."/>
            <person name="Benito E.P."/>
            <person name="Benoit I."/>
            <person name="Burger G."/>
            <person name="Camino L.P."/>
            <person name="Canovas D."/>
            <person name="Cerda-Olmedo E."/>
            <person name="Cheng J.-F."/>
            <person name="Dominguez A."/>
            <person name="Elias M."/>
            <person name="Eslava A.P."/>
            <person name="Glaser F."/>
            <person name="Grimwood J."/>
            <person name="Gutierrez G."/>
            <person name="Heitman J."/>
            <person name="Henrissat B."/>
            <person name="Iturriaga E.A."/>
            <person name="Lang B.F."/>
            <person name="Lavin J.L."/>
            <person name="Lee S."/>
            <person name="Li W."/>
            <person name="Lindquist E."/>
            <person name="Lopez-Garcia S."/>
            <person name="Luque E.M."/>
            <person name="Marcos A.T."/>
            <person name="Martin J."/>
            <person name="McCluskey K."/>
            <person name="Medina H.R."/>
            <person name="Miralles-Duran A."/>
            <person name="Miyazaki A."/>
            <person name="Munoz-Torres E."/>
            <person name="Oguiza J.A."/>
            <person name="Ohm R."/>
            <person name="Olmedo M."/>
            <person name="Orejas M."/>
            <person name="Ortiz-Castellanos L."/>
            <person name="Pisabarro A.G."/>
            <person name="Rodriguez-Romero J."/>
            <person name="Ruiz-Herrera J."/>
            <person name="Ruiz-Vazquez R."/>
            <person name="Sanz C."/>
            <person name="Schackwitz W."/>
            <person name="Schmutz J."/>
            <person name="Shahriari M."/>
            <person name="Shelest E."/>
            <person name="Silva-Franco F."/>
            <person name="Soanes D."/>
            <person name="Syed K."/>
            <person name="Tagua V.G."/>
            <person name="Talbot N.J."/>
            <person name="Thon M."/>
            <person name="De vries R.P."/>
            <person name="Wiebenga A."/>
            <person name="Yadav J.S."/>
            <person name="Braun E.L."/>
            <person name="Baker S."/>
            <person name="Garre V."/>
            <person name="Horwitz B."/>
            <person name="Torres-Martinez S."/>
            <person name="Idnurm A."/>
            <person name="Herrera-Estrella A."/>
            <person name="Gabaldon T."/>
            <person name="Grigoriev I.V."/>
        </authorList>
    </citation>
    <scope>NUCLEOTIDE SEQUENCE [LARGE SCALE GENOMIC DNA]</scope>
    <source>
        <strain evidence="2">NRRL 1555(-)</strain>
    </source>
</reference>
<sequence length="112" mass="12939">MLKFECGETSSILNKDLVMKWPPSVKFYIFSLEFRSPRKAKEMSFRLPNWQRSSISCSPSNINQSCPSHYLSTVIYYESSDLRKEILVVLETKKSFQGMTVIMACKKTNVVV</sequence>
<dbReference type="AlphaFoldDB" id="A0A162TMP5"/>
<protein>
    <submittedName>
        <fullName evidence="1">Uncharacterized protein</fullName>
    </submittedName>
</protein>
<name>A0A162TMP5_PHYB8</name>
<dbReference type="GeneID" id="29002937"/>
<dbReference type="InParanoid" id="A0A162TMP5"/>
<evidence type="ECO:0000313" key="2">
    <source>
        <dbReference type="Proteomes" id="UP000077315"/>
    </source>
</evidence>
<dbReference type="Proteomes" id="UP000077315">
    <property type="component" value="Unassembled WGS sequence"/>
</dbReference>
<organism evidence="1 2">
    <name type="scientific">Phycomyces blakesleeanus (strain ATCC 8743b / DSM 1359 / FGSC 10004 / NBRC 33097 / NRRL 1555)</name>
    <dbReference type="NCBI Taxonomy" id="763407"/>
    <lineage>
        <taxon>Eukaryota</taxon>
        <taxon>Fungi</taxon>
        <taxon>Fungi incertae sedis</taxon>
        <taxon>Mucoromycota</taxon>
        <taxon>Mucoromycotina</taxon>
        <taxon>Mucoromycetes</taxon>
        <taxon>Mucorales</taxon>
        <taxon>Phycomycetaceae</taxon>
        <taxon>Phycomyces</taxon>
    </lineage>
</organism>
<dbReference type="VEuPathDB" id="FungiDB:PHYBLDRAFT_68946"/>
<accession>A0A162TMP5</accession>